<comment type="subcellular location">
    <subcellularLocation>
        <location evidence="1">Membrane</location>
    </subcellularLocation>
</comment>
<evidence type="ECO:0000313" key="7">
    <source>
        <dbReference type="EMBL" id="CAK7341417.1"/>
    </source>
</evidence>
<evidence type="ECO:0000256" key="2">
    <source>
        <dbReference type="ARBA" id="ARBA00022614"/>
    </source>
</evidence>
<dbReference type="Pfam" id="PF13855">
    <property type="entry name" value="LRR_8"/>
    <property type="match status" value="1"/>
</dbReference>
<dbReference type="PRINTS" id="PR00019">
    <property type="entry name" value="LEURICHRPT"/>
</dbReference>
<evidence type="ECO:0000256" key="1">
    <source>
        <dbReference type="ARBA" id="ARBA00004370"/>
    </source>
</evidence>
<evidence type="ECO:0000256" key="3">
    <source>
        <dbReference type="ARBA" id="ARBA00022692"/>
    </source>
</evidence>
<dbReference type="InterPro" id="IPR001611">
    <property type="entry name" value="Leu-rich_rpt"/>
</dbReference>
<comment type="caution">
    <text evidence="7">The sequence shown here is derived from an EMBL/GenBank/DDBJ whole genome shotgun (WGS) entry which is preliminary data.</text>
</comment>
<dbReference type="SUPFAM" id="SSF52058">
    <property type="entry name" value="L domain-like"/>
    <property type="match status" value="1"/>
</dbReference>
<evidence type="ECO:0000313" key="8">
    <source>
        <dbReference type="Proteomes" id="UP001314170"/>
    </source>
</evidence>
<dbReference type="Pfam" id="PF00560">
    <property type="entry name" value="LRR_1"/>
    <property type="match status" value="3"/>
</dbReference>
<dbReference type="PANTHER" id="PTHR27008">
    <property type="entry name" value="OS04G0122200 PROTEIN"/>
    <property type="match status" value="1"/>
</dbReference>
<gene>
    <name evidence="7" type="ORF">DCAF_LOCUS16274</name>
</gene>
<keyword evidence="8" id="KW-1185">Reference proteome</keyword>
<evidence type="ECO:0000256" key="6">
    <source>
        <dbReference type="ARBA" id="ARBA00023136"/>
    </source>
</evidence>
<evidence type="ECO:0000256" key="4">
    <source>
        <dbReference type="ARBA" id="ARBA00022737"/>
    </source>
</evidence>
<evidence type="ECO:0000256" key="5">
    <source>
        <dbReference type="ARBA" id="ARBA00022989"/>
    </source>
</evidence>
<proteinExistence type="predicted"/>
<name>A0AAV1RZE1_9ROSI</name>
<protein>
    <submittedName>
        <fullName evidence="7">Uncharacterized protein</fullName>
    </submittedName>
</protein>
<dbReference type="GO" id="GO:0016020">
    <property type="term" value="C:membrane"/>
    <property type="evidence" value="ECO:0007669"/>
    <property type="project" value="UniProtKB-SubCell"/>
</dbReference>
<reference evidence="7 8" key="1">
    <citation type="submission" date="2024-01" db="EMBL/GenBank/DDBJ databases">
        <authorList>
            <person name="Waweru B."/>
        </authorList>
    </citation>
    <scope>NUCLEOTIDE SEQUENCE [LARGE SCALE GENOMIC DNA]</scope>
</reference>
<sequence length="337" mass="38279">MVQFHHGYLMREKITRLDIEGNDFTRYKCHYNSQLLIGFLIFEILQSFKEYTFLSLSNQTNLDHLDLSDNELTGTIPMWLVGMKIGSITFSGNDLAGSLSPRLFQSRNLWFLSLSRNFFTGQLPDNIDETPRLNVLIPSENNFSGSIPRSIFNLFDLASLDLSCKGFSSNKFPNLSLALIPIYVDLSSNRLSGEIPLDIAMTMRVFVLSQNELYGFCAIPQNSIDSSDLMYLDLHNNKIIGEILEILFRISSLQVLNLRNNSLKGSIPTHLSNLRNLQILRLTTNLVGKSHLGLGNLTGMINNHATDSILFIWLSDLQEFSALDVIWKKFNQYLVNL</sequence>
<keyword evidence="3" id="KW-0812">Transmembrane</keyword>
<dbReference type="AlphaFoldDB" id="A0AAV1RZE1"/>
<dbReference type="InterPro" id="IPR032675">
    <property type="entry name" value="LRR_dom_sf"/>
</dbReference>
<dbReference type="Gene3D" id="3.80.10.10">
    <property type="entry name" value="Ribonuclease Inhibitor"/>
    <property type="match status" value="3"/>
</dbReference>
<dbReference type="Proteomes" id="UP001314170">
    <property type="component" value="Unassembled WGS sequence"/>
</dbReference>
<dbReference type="PANTHER" id="PTHR27008:SF443">
    <property type="entry name" value="LRR RECEPTOR-LIKE SERINE_THREONINE-PROTEIN KINASE IRK-RELATED"/>
    <property type="match status" value="1"/>
</dbReference>
<accession>A0AAV1RZE1</accession>
<dbReference type="EMBL" id="CAWUPB010001160">
    <property type="protein sequence ID" value="CAK7341417.1"/>
    <property type="molecule type" value="Genomic_DNA"/>
</dbReference>
<dbReference type="InterPro" id="IPR051809">
    <property type="entry name" value="Plant_receptor-like_S/T_kinase"/>
</dbReference>
<keyword evidence="4" id="KW-0677">Repeat</keyword>
<keyword evidence="5" id="KW-1133">Transmembrane helix</keyword>
<organism evidence="7 8">
    <name type="scientific">Dovyalis caffra</name>
    <dbReference type="NCBI Taxonomy" id="77055"/>
    <lineage>
        <taxon>Eukaryota</taxon>
        <taxon>Viridiplantae</taxon>
        <taxon>Streptophyta</taxon>
        <taxon>Embryophyta</taxon>
        <taxon>Tracheophyta</taxon>
        <taxon>Spermatophyta</taxon>
        <taxon>Magnoliopsida</taxon>
        <taxon>eudicotyledons</taxon>
        <taxon>Gunneridae</taxon>
        <taxon>Pentapetalae</taxon>
        <taxon>rosids</taxon>
        <taxon>fabids</taxon>
        <taxon>Malpighiales</taxon>
        <taxon>Salicaceae</taxon>
        <taxon>Flacourtieae</taxon>
        <taxon>Dovyalis</taxon>
    </lineage>
</organism>
<keyword evidence="6" id="KW-0472">Membrane</keyword>
<keyword evidence="2" id="KW-0433">Leucine-rich repeat</keyword>